<dbReference type="PANTHER" id="PTHR43611">
    <property type="entry name" value="ALPHA-D-GLUCOSE 1-PHOSPHATE PHOSPHATASE"/>
    <property type="match status" value="1"/>
</dbReference>
<dbReference type="Proteomes" id="UP001157109">
    <property type="component" value="Unassembled WGS sequence"/>
</dbReference>
<sequence>MTTGAAPADRTSDGQPERPVAVLWDADGVLQRPHGDWAAHLRGIGRSGFLEAIIAAERPTLRGDGDFREVLAQVLADRGRPASDVPRALLAWERIDVDPAALEVVAAVRANGVACHLATNQMNHRRDVMRGLGYDELFDELYFSCELGEAKPDPAYFELILDRLGLTPDQVAFVDDNAPNVETARALGIRSIHHDPTSGARTLRAEMRDLGVLPPLP</sequence>
<dbReference type="InterPro" id="IPR006439">
    <property type="entry name" value="HAD-SF_hydro_IA"/>
</dbReference>
<evidence type="ECO:0000313" key="1">
    <source>
        <dbReference type="EMBL" id="GMA19041.1"/>
    </source>
</evidence>
<evidence type="ECO:0000313" key="2">
    <source>
        <dbReference type="Proteomes" id="UP001157109"/>
    </source>
</evidence>
<dbReference type="SFLD" id="SFLDS00003">
    <property type="entry name" value="Haloacid_Dehalogenase"/>
    <property type="match status" value="1"/>
</dbReference>
<reference evidence="2" key="1">
    <citation type="journal article" date="2019" name="Int. J. Syst. Evol. Microbiol.">
        <title>The Global Catalogue of Microorganisms (GCM) 10K type strain sequencing project: providing services to taxonomists for standard genome sequencing and annotation.</title>
        <authorList>
            <consortium name="The Broad Institute Genomics Platform"/>
            <consortium name="The Broad Institute Genome Sequencing Center for Infectious Disease"/>
            <person name="Wu L."/>
            <person name="Ma J."/>
        </authorList>
    </citation>
    <scope>NUCLEOTIDE SEQUENCE [LARGE SCALE GENOMIC DNA]</scope>
    <source>
        <strain evidence="2">NBRC 105830</strain>
    </source>
</reference>
<dbReference type="SUPFAM" id="SSF56784">
    <property type="entry name" value="HAD-like"/>
    <property type="match status" value="1"/>
</dbReference>
<dbReference type="PANTHER" id="PTHR43611:SF3">
    <property type="entry name" value="FLAVIN MONONUCLEOTIDE HYDROLASE 1, CHLOROPLATIC"/>
    <property type="match status" value="1"/>
</dbReference>
<evidence type="ECO:0008006" key="3">
    <source>
        <dbReference type="Google" id="ProtNLM"/>
    </source>
</evidence>
<gene>
    <name evidence="1" type="ORF">GCM10025862_10620</name>
</gene>
<dbReference type="Pfam" id="PF00702">
    <property type="entry name" value="Hydrolase"/>
    <property type="match status" value="1"/>
</dbReference>
<accession>A0ABQ6HKQ0</accession>
<keyword evidence="2" id="KW-1185">Reference proteome</keyword>
<dbReference type="RefSeq" id="WP_241442518.1">
    <property type="nucleotide sequence ID" value="NZ_BSUJ01000001.1"/>
</dbReference>
<dbReference type="PRINTS" id="PR00413">
    <property type="entry name" value="HADHALOGNASE"/>
</dbReference>
<dbReference type="SFLD" id="SFLDG01129">
    <property type="entry name" value="C1.5:_HAD__Beta-PGM__Phosphata"/>
    <property type="match status" value="1"/>
</dbReference>
<organism evidence="1 2">
    <name type="scientific">Arsenicicoccus piscis</name>
    <dbReference type="NCBI Taxonomy" id="673954"/>
    <lineage>
        <taxon>Bacteria</taxon>
        <taxon>Bacillati</taxon>
        <taxon>Actinomycetota</taxon>
        <taxon>Actinomycetes</taxon>
        <taxon>Micrococcales</taxon>
        <taxon>Intrasporangiaceae</taxon>
        <taxon>Arsenicicoccus</taxon>
    </lineage>
</organism>
<dbReference type="InterPro" id="IPR023214">
    <property type="entry name" value="HAD_sf"/>
</dbReference>
<dbReference type="EMBL" id="BSUJ01000001">
    <property type="protein sequence ID" value="GMA19041.1"/>
    <property type="molecule type" value="Genomic_DNA"/>
</dbReference>
<dbReference type="Gene3D" id="3.40.50.1000">
    <property type="entry name" value="HAD superfamily/HAD-like"/>
    <property type="match status" value="1"/>
</dbReference>
<dbReference type="InterPro" id="IPR036412">
    <property type="entry name" value="HAD-like_sf"/>
</dbReference>
<comment type="caution">
    <text evidence="1">The sequence shown here is derived from an EMBL/GenBank/DDBJ whole genome shotgun (WGS) entry which is preliminary data.</text>
</comment>
<protein>
    <recommendedName>
        <fullName evidence="3">Hydrolase of the HAD superfamily</fullName>
    </recommendedName>
</protein>
<name>A0ABQ6HKQ0_9MICO</name>
<dbReference type="NCBIfam" id="TIGR01509">
    <property type="entry name" value="HAD-SF-IA-v3"/>
    <property type="match status" value="1"/>
</dbReference>
<proteinExistence type="predicted"/>